<feature type="region of interest" description="Disordered" evidence="1">
    <location>
        <begin position="48"/>
        <end position="67"/>
    </location>
</feature>
<proteinExistence type="predicted"/>
<evidence type="ECO:0000256" key="1">
    <source>
        <dbReference type="SAM" id="MobiDB-lite"/>
    </source>
</evidence>
<sequence length="67" mass="7605">MQSCAIAVNRAHYIVAVQLSDFVSLSHFCFRTDVRQYVMKGAKLLPKPKREIVDTSRPQAGPRTDQQ</sequence>
<name>A0A016RV25_9BILA</name>
<comment type="caution">
    <text evidence="2">The sequence shown here is derived from an EMBL/GenBank/DDBJ whole genome shotgun (WGS) entry which is preliminary data.</text>
</comment>
<keyword evidence="3" id="KW-1185">Reference proteome</keyword>
<accession>A0A016RV25</accession>
<dbReference type="EMBL" id="JARK01001709">
    <property type="protein sequence ID" value="EYB81834.1"/>
    <property type="molecule type" value="Genomic_DNA"/>
</dbReference>
<dbReference type="AlphaFoldDB" id="A0A016RV25"/>
<organism evidence="2 3">
    <name type="scientific">Ancylostoma ceylanicum</name>
    <dbReference type="NCBI Taxonomy" id="53326"/>
    <lineage>
        <taxon>Eukaryota</taxon>
        <taxon>Metazoa</taxon>
        <taxon>Ecdysozoa</taxon>
        <taxon>Nematoda</taxon>
        <taxon>Chromadorea</taxon>
        <taxon>Rhabditida</taxon>
        <taxon>Rhabditina</taxon>
        <taxon>Rhabditomorpha</taxon>
        <taxon>Strongyloidea</taxon>
        <taxon>Ancylostomatidae</taxon>
        <taxon>Ancylostomatinae</taxon>
        <taxon>Ancylostoma</taxon>
    </lineage>
</organism>
<evidence type="ECO:0000313" key="3">
    <source>
        <dbReference type="Proteomes" id="UP000024635"/>
    </source>
</evidence>
<reference evidence="3" key="1">
    <citation type="journal article" date="2015" name="Nat. Genet.">
        <title>The genome and transcriptome of the zoonotic hookworm Ancylostoma ceylanicum identify infection-specific gene families.</title>
        <authorList>
            <person name="Schwarz E.M."/>
            <person name="Hu Y."/>
            <person name="Antoshechkin I."/>
            <person name="Miller M.M."/>
            <person name="Sternberg P.W."/>
            <person name="Aroian R.V."/>
        </authorList>
    </citation>
    <scope>NUCLEOTIDE SEQUENCE</scope>
    <source>
        <strain evidence="3">HY135</strain>
    </source>
</reference>
<evidence type="ECO:0000313" key="2">
    <source>
        <dbReference type="EMBL" id="EYB81834.1"/>
    </source>
</evidence>
<gene>
    <name evidence="2" type="primary">Acey_s0373.g185</name>
    <name evidence="2" type="ORF">Y032_0373g185</name>
</gene>
<protein>
    <submittedName>
        <fullName evidence="2">Uncharacterized protein</fullName>
    </submittedName>
</protein>
<dbReference type="Proteomes" id="UP000024635">
    <property type="component" value="Unassembled WGS sequence"/>
</dbReference>